<keyword evidence="1" id="KW-0449">Lipoprotein</keyword>
<protein>
    <submittedName>
        <fullName evidence="1">LPS-assembly lipoprotein</fullName>
    </submittedName>
</protein>
<dbReference type="EMBL" id="QGGW01000006">
    <property type="protein sequence ID" value="PWK59855.1"/>
    <property type="molecule type" value="Genomic_DNA"/>
</dbReference>
<sequence length="163" mass="17352">MSSSDRRTLLRLLAVLPLAACGFTPVYGPQGAGIALRDRLRIEPPDTREGFVLVARLEDRLGRATAPTHVLTWDITRSQRDLAITGTNAITRINLAGTLSFRVTEAATDTQVQAGSVSTFTAYSTTGSPVSTAAARRDAEDRLMVALADQLVSRLLAGAAAWA</sequence>
<reference evidence="1 2" key="1">
    <citation type="submission" date="2018-05" db="EMBL/GenBank/DDBJ databases">
        <title>Genomic Encyclopedia of Type Strains, Phase IV (KMG-IV): sequencing the most valuable type-strain genomes for metagenomic binning, comparative biology and taxonomic classification.</title>
        <authorList>
            <person name="Goeker M."/>
        </authorList>
    </citation>
    <scope>NUCLEOTIDE SEQUENCE [LARGE SCALE GENOMIC DNA]</scope>
    <source>
        <strain evidence="1 2">DSM 16097</strain>
    </source>
</reference>
<dbReference type="Proteomes" id="UP000245708">
    <property type="component" value="Unassembled WGS sequence"/>
</dbReference>
<dbReference type="Gene3D" id="3.30.160.150">
    <property type="entry name" value="Lipoprotein like domain"/>
    <property type="match status" value="1"/>
</dbReference>
<dbReference type="InterPro" id="IPR007485">
    <property type="entry name" value="LPS_assembly_LptE"/>
</dbReference>
<dbReference type="Pfam" id="PF04390">
    <property type="entry name" value="LptE"/>
    <property type="match status" value="1"/>
</dbReference>
<name>A0A316GG07_9RHOB</name>
<comment type="caution">
    <text evidence="1">The sequence shown here is derived from an EMBL/GenBank/DDBJ whole genome shotgun (WGS) entry which is preliminary data.</text>
</comment>
<dbReference type="GO" id="GO:0043165">
    <property type="term" value="P:Gram-negative-bacterium-type cell outer membrane assembly"/>
    <property type="evidence" value="ECO:0007669"/>
    <property type="project" value="InterPro"/>
</dbReference>
<accession>A0A316GG07</accession>
<evidence type="ECO:0000313" key="1">
    <source>
        <dbReference type="EMBL" id="PWK59855.1"/>
    </source>
</evidence>
<dbReference type="RefSeq" id="WP_109668951.1">
    <property type="nucleotide sequence ID" value="NZ_QGGW01000006.1"/>
</dbReference>
<keyword evidence="2" id="KW-1185">Reference proteome</keyword>
<dbReference type="OrthoDB" id="7629596at2"/>
<dbReference type="AlphaFoldDB" id="A0A316GG07"/>
<proteinExistence type="predicted"/>
<dbReference type="GO" id="GO:0019867">
    <property type="term" value="C:outer membrane"/>
    <property type="evidence" value="ECO:0007669"/>
    <property type="project" value="InterPro"/>
</dbReference>
<evidence type="ECO:0000313" key="2">
    <source>
        <dbReference type="Proteomes" id="UP000245708"/>
    </source>
</evidence>
<organism evidence="1 2">
    <name type="scientific">Roseicyclus mahoneyensis</name>
    <dbReference type="NCBI Taxonomy" id="164332"/>
    <lineage>
        <taxon>Bacteria</taxon>
        <taxon>Pseudomonadati</taxon>
        <taxon>Pseudomonadota</taxon>
        <taxon>Alphaproteobacteria</taxon>
        <taxon>Rhodobacterales</taxon>
        <taxon>Roseobacteraceae</taxon>
        <taxon>Roseicyclus</taxon>
    </lineage>
</organism>
<gene>
    <name evidence="1" type="ORF">C7455_106143</name>
</gene>